<feature type="binding site" evidence="16">
    <location>
        <position position="258"/>
    </location>
    <ligand>
        <name>Zn(2+)</name>
        <dbReference type="ChEBI" id="CHEBI:29105"/>
        <note>catalytic</note>
    </ligand>
</feature>
<dbReference type="FunFam" id="3.90.132.10:FF:000001">
    <property type="entry name" value="leishmanolysin-like peptidase isoform X2"/>
    <property type="match status" value="1"/>
</dbReference>
<dbReference type="SUPFAM" id="SSF55486">
    <property type="entry name" value="Metalloproteases ('zincins'), catalytic domain"/>
    <property type="match status" value="1"/>
</dbReference>
<comment type="subcellular location">
    <subcellularLocation>
        <location evidence="2">Membrane</location>
    </subcellularLocation>
</comment>
<evidence type="ECO:0000256" key="6">
    <source>
        <dbReference type="ARBA" id="ARBA00022729"/>
    </source>
</evidence>
<keyword evidence="9" id="KW-0130">Cell adhesion</keyword>
<proteinExistence type="inferred from homology"/>
<dbReference type="GO" id="GO:0005737">
    <property type="term" value="C:cytoplasm"/>
    <property type="evidence" value="ECO:0007669"/>
    <property type="project" value="TreeGrafter"/>
</dbReference>
<evidence type="ECO:0000256" key="2">
    <source>
        <dbReference type="ARBA" id="ARBA00004370"/>
    </source>
</evidence>
<comment type="caution">
    <text evidence="19">The sequence shown here is derived from an EMBL/GenBank/DDBJ whole genome shotgun (WGS) entry which is preliminary data.</text>
</comment>
<accession>Q4CQF7</accession>
<evidence type="ECO:0000256" key="7">
    <source>
        <dbReference type="ARBA" id="ARBA00022801"/>
    </source>
</evidence>
<organism evidence="19 20">
    <name type="scientific">Trypanosoma cruzi (strain CL Brener)</name>
    <dbReference type="NCBI Taxonomy" id="353153"/>
    <lineage>
        <taxon>Eukaryota</taxon>
        <taxon>Discoba</taxon>
        <taxon>Euglenozoa</taxon>
        <taxon>Kinetoplastea</taxon>
        <taxon>Metakinetoplastina</taxon>
        <taxon>Trypanosomatida</taxon>
        <taxon>Trypanosomatidae</taxon>
        <taxon>Trypanosoma</taxon>
        <taxon>Schizotrypanum</taxon>
    </lineage>
</organism>
<comment type="catalytic activity">
    <reaction evidence="1">
        <text>Preference for hydrophobic residues at P1 and P1' and basic residues at P2' and P3'. A model nonapeptide is cleaved at -Ala-Tyr-|-Leu-Lys-Lys-.</text>
        <dbReference type="EC" id="3.4.24.36"/>
    </reaction>
</comment>
<evidence type="ECO:0000313" key="19">
    <source>
        <dbReference type="EMBL" id="EAN82508.1"/>
    </source>
</evidence>
<dbReference type="Gene3D" id="3.10.170.20">
    <property type="match status" value="1"/>
</dbReference>
<dbReference type="Proteomes" id="UP000002296">
    <property type="component" value="Unassembled WGS sequence"/>
</dbReference>
<dbReference type="EC" id="3.4.24.-" evidence="17"/>
<keyword evidence="12" id="KW-0865">Zymogen</keyword>
<dbReference type="GO" id="GO:0004222">
    <property type="term" value="F:metalloendopeptidase activity"/>
    <property type="evidence" value="ECO:0007669"/>
    <property type="project" value="UniProtKB-UniRule"/>
</dbReference>
<comment type="similarity">
    <text evidence="3 17">Belongs to the peptidase M8 family.</text>
</comment>
<name>Q4CQF7_TRYCC</name>
<keyword evidence="11 18" id="KW-0472">Membrane</keyword>
<gene>
    <name evidence="19" type="ORF">Tc00.1047053506921.10</name>
</gene>
<evidence type="ECO:0000256" key="13">
    <source>
        <dbReference type="ARBA" id="ARBA00023157"/>
    </source>
</evidence>
<evidence type="ECO:0000256" key="11">
    <source>
        <dbReference type="ARBA" id="ARBA00023136"/>
    </source>
</evidence>
<dbReference type="Pfam" id="PF01457">
    <property type="entry name" value="Peptidase_M8"/>
    <property type="match status" value="1"/>
</dbReference>
<keyword evidence="18" id="KW-0812">Transmembrane</keyword>
<comment type="cofactor">
    <cofactor evidence="16 17">
        <name>Zn(2+)</name>
        <dbReference type="ChEBI" id="CHEBI:29105"/>
    </cofactor>
    <text evidence="16 17">Binds 1 zinc ion per subunit.</text>
</comment>
<keyword evidence="13" id="KW-1015">Disulfide bond</keyword>
<dbReference type="GO" id="GO:0016020">
    <property type="term" value="C:membrane"/>
    <property type="evidence" value="ECO:0007669"/>
    <property type="project" value="UniProtKB-SubCell"/>
</dbReference>
<dbReference type="GO" id="GO:0006508">
    <property type="term" value="P:proteolysis"/>
    <property type="evidence" value="ECO:0007669"/>
    <property type="project" value="UniProtKB-KW"/>
</dbReference>
<keyword evidence="18" id="KW-1133">Transmembrane helix</keyword>
<evidence type="ECO:0000256" key="16">
    <source>
        <dbReference type="PIRSR" id="PIRSR601577-2"/>
    </source>
</evidence>
<dbReference type="InterPro" id="IPR001577">
    <property type="entry name" value="Peptidase_M8"/>
</dbReference>
<evidence type="ECO:0000256" key="1">
    <source>
        <dbReference type="ARBA" id="ARBA00001249"/>
    </source>
</evidence>
<evidence type="ECO:0000256" key="5">
    <source>
        <dbReference type="ARBA" id="ARBA00022723"/>
    </source>
</evidence>
<feature type="binding site" evidence="16">
    <location>
        <position position="262"/>
    </location>
    <ligand>
        <name>Zn(2+)</name>
        <dbReference type="ChEBI" id="CHEBI:29105"/>
        <note>catalytic</note>
    </ligand>
</feature>
<evidence type="ECO:0000256" key="17">
    <source>
        <dbReference type="RuleBase" id="RU366077"/>
    </source>
</evidence>
<feature type="binding site" evidence="16">
    <location>
        <position position="327"/>
    </location>
    <ligand>
        <name>Zn(2+)</name>
        <dbReference type="ChEBI" id="CHEBI:29105"/>
        <note>catalytic</note>
    </ligand>
</feature>
<keyword evidence="8 16" id="KW-0862">Zinc</keyword>
<dbReference type="Gene3D" id="3.90.132.10">
    <property type="entry name" value="Leishmanolysin , domain 2"/>
    <property type="match status" value="1"/>
</dbReference>
<evidence type="ECO:0000256" key="12">
    <source>
        <dbReference type="ARBA" id="ARBA00023145"/>
    </source>
</evidence>
<keyword evidence="14" id="KW-0325">Glycoprotein</keyword>
<evidence type="ECO:0000256" key="9">
    <source>
        <dbReference type="ARBA" id="ARBA00022889"/>
    </source>
</evidence>
<evidence type="ECO:0000256" key="15">
    <source>
        <dbReference type="PIRSR" id="PIRSR601577-1"/>
    </source>
</evidence>
<dbReference type="GO" id="GO:0046872">
    <property type="term" value="F:metal ion binding"/>
    <property type="evidence" value="ECO:0007669"/>
    <property type="project" value="UniProtKB-KW"/>
</dbReference>
<dbReference type="Gene3D" id="2.10.55.10">
    <property type="entry name" value="Leishmanolysin domain 3"/>
    <property type="match status" value="1"/>
</dbReference>
<dbReference type="KEGG" id="tcr:506921.10"/>
<dbReference type="RefSeq" id="XP_804359.1">
    <property type="nucleotide sequence ID" value="XM_799266.1"/>
</dbReference>
<keyword evidence="10 16" id="KW-0482">Metalloprotease</keyword>
<evidence type="ECO:0000256" key="3">
    <source>
        <dbReference type="ARBA" id="ARBA00005860"/>
    </source>
</evidence>
<dbReference type="GO" id="GO:0007155">
    <property type="term" value="P:cell adhesion"/>
    <property type="evidence" value="ECO:0007669"/>
    <property type="project" value="UniProtKB-KW"/>
</dbReference>
<keyword evidence="7 17" id="KW-0378">Hydrolase</keyword>
<evidence type="ECO:0000256" key="4">
    <source>
        <dbReference type="ARBA" id="ARBA00022670"/>
    </source>
</evidence>
<keyword evidence="5 16" id="KW-0479">Metal-binding</keyword>
<dbReference type="AlphaFoldDB" id="Q4CQF7"/>
<evidence type="ECO:0000313" key="20">
    <source>
        <dbReference type="Proteomes" id="UP000002296"/>
    </source>
</evidence>
<dbReference type="OMA" id="QPTELFV"/>
<dbReference type="Gene3D" id="2.30.34.10">
    <property type="entry name" value="Leishmanolysin domain 4"/>
    <property type="match status" value="1"/>
</dbReference>
<dbReference type="GeneID" id="3533773"/>
<evidence type="ECO:0000256" key="18">
    <source>
        <dbReference type="SAM" id="Phobius"/>
    </source>
</evidence>
<protein>
    <recommendedName>
        <fullName evidence="17">Leishmanolysin-like peptidase</fullName>
        <ecNumber evidence="17">3.4.24.-</ecNumber>
    </recommendedName>
</protein>
<dbReference type="InParanoid" id="Q4CQF7"/>
<dbReference type="PANTHER" id="PTHR10942">
    <property type="entry name" value="LEISHMANOLYSIN-LIKE PEPTIDASE"/>
    <property type="match status" value="1"/>
</dbReference>
<dbReference type="PRINTS" id="PR00782">
    <property type="entry name" value="LSHMANOLYSIN"/>
</dbReference>
<dbReference type="SMR" id="Q4CQF7"/>
<keyword evidence="6" id="KW-0732">Signal</keyword>
<evidence type="ECO:0000256" key="14">
    <source>
        <dbReference type="ARBA" id="ARBA00023180"/>
    </source>
</evidence>
<reference evidence="19 20" key="1">
    <citation type="journal article" date="2005" name="Science">
        <title>The genome sequence of Trypanosoma cruzi, etiologic agent of Chagas disease.</title>
        <authorList>
            <person name="El-Sayed N.M."/>
            <person name="Myler P.J."/>
            <person name="Bartholomeu D.C."/>
            <person name="Nilsson D."/>
            <person name="Aggarwal G."/>
            <person name="Tran A.N."/>
            <person name="Ghedin E."/>
            <person name="Worthey E.A."/>
            <person name="Delcher A.L."/>
            <person name="Blandin G."/>
            <person name="Westenberger S.J."/>
            <person name="Caler E."/>
            <person name="Cerqueira G.C."/>
            <person name="Branche C."/>
            <person name="Haas B."/>
            <person name="Anupama A."/>
            <person name="Arner E."/>
            <person name="Aslund L."/>
            <person name="Attipoe P."/>
            <person name="Bontempi E."/>
            <person name="Bringaud F."/>
            <person name="Burton P."/>
            <person name="Cadag E."/>
            <person name="Campbell D.A."/>
            <person name="Carrington M."/>
            <person name="Crabtree J."/>
            <person name="Darban H."/>
            <person name="da Silveira J.F."/>
            <person name="de Jong P."/>
            <person name="Edwards K."/>
            <person name="Englund P.T."/>
            <person name="Fazelina G."/>
            <person name="Feldblyum T."/>
            <person name="Ferella M."/>
            <person name="Frasch A.C."/>
            <person name="Gull K."/>
            <person name="Horn D."/>
            <person name="Hou L."/>
            <person name="Huang Y."/>
            <person name="Kindlund E."/>
            <person name="Klingbeil M."/>
            <person name="Kluge S."/>
            <person name="Koo H."/>
            <person name="Lacerda D."/>
            <person name="Levin M.J."/>
            <person name="Lorenzi H."/>
            <person name="Louie T."/>
            <person name="Machado C.R."/>
            <person name="McCulloch R."/>
            <person name="McKenna A."/>
            <person name="Mizuno Y."/>
            <person name="Mottram J.C."/>
            <person name="Nelson S."/>
            <person name="Ochaya S."/>
            <person name="Osoegawa K."/>
            <person name="Pai G."/>
            <person name="Parsons M."/>
            <person name="Pentony M."/>
            <person name="Pettersson U."/>
            <person name="Pop M."/>
            <person name="Ramirez J.L."/>
            <person name="Rinta J."/>
            <person name="Robertson L."/>
            <person name="Salzberg S.L."/>
            <person name="Sanchez D.O."/>
            <person name="Seyler A."/>
            <person name="Sharma R."/>
            <person name="Shetty J."/>
            <person name="Simpson A.J."/>
            <person name="Sisk E."/>
            <person name="Tammi M.T."/>
            <person name="Tarleton R."/>
            <person name="Teixeira S."/>
            <person name="Van Aken S."/>
            <person name="Vogt C."/>
            <person name="Ward P.N."/>
            <person name="Wickstead B."/>
            <person name="Wortman J."/>
            <person name="White O."/>
            <person name="Fraser C.M."/>
            <person name="Stuart K.D."/>
            <person name="Andersson B."/>
        </authorList>
    </citation>
    <scope>NUCLEOTIDE SEQUENCE [LARGE SCALE GENOMIC DNA]</scope>
    <source>
        <strain evidence="19 20">CL Brener</strain>
    </source>
</reference>
<keyword evidence="4 17" id="KW-0645">Protease</keyword>
<sequence>MCTIFFFFPGLFLFPFFFFCFACSVRCDRISFCMQMSSFYSSSTLPLILLLLLLCVRLCSGLVEHRCTFDKRTRDGAPLPMVRELPRKGQGAFQAYTASEPEWRPLRIGFFTEDLKNKSRYCTAEGDMRPDYEGNTVKCEKKHILTEEKRALLINKLLPDSIKLHSDRLLVQPTELFVLPPSLVGACTLFLIPDSHFAEGITGADFILYVAAGPTHDVNVAWGVPCALRSGGRPAVGALNFGPQHISSRQDLSRAVAHEIAHALGFSVQLFAESKMVTKLSKIRGKSNVLVVSSEKTREVTRKHFNCDRAPGMELEDEGGAGTAQSHWERRNAKDEIMAGVAGIGYYSAMTMAAFEDLGYYRANWGMEEVMGWGRNTGCDFLEEKCVNNGTTKYPDMFCVDGSFLFQCTSDHLALGVCGLFHFGRDLHPVYRYFKYPFMGGSPNELTDYCPVIMPSGEGACTNTLNNFTGCRVGPNSRCVESDLLRFNSVTIGAICVEVSCEHKGVASIRYVGDDTWYPCPEGHRLKPGPPFTRGHIICPRYTDICTTLASAVLKPTLDNNTFQNLLTPVEGPVQRSLSKPLEMKKTDARKKHFGVDAGSVAVTPSLPWLLLCSLLGALLGI</sequence>
<feature type="transmembrane region" description="Helical" evidence="18">
    <location>
        <begin position="43"/>
        <end position="63"/>
    </location>
</feature>
<evidence type="ECO:0000256" key="8">
    <source>
        <dbReference type="ARBA" id="ARBA00022833"/>
    </source>
</evidence>
<dbReference type="PANTHER" id="PTHR10942:SF0">
    <property type="entry name" value="LEISHMANOLYSIN-LIKE PEPTIDASE"/>
    <property type="match status" value="1"/>
</dbReference>
<dbReference type="eggNOG" id="KOG2556">
    <property type="taxonomic scope" value="Eukaryota"/>
</dbReference>
<dbReference type="PaxDb" id="353153-Q4CQF7"/>
<feature type="active site" evidence="15">
    <location>
        <position position="259"/>
    </location>
</feature>
<keyword evidence="20" id="KW-1185">Reference proteome</keyword>
<evidence type="ECO:0000256" key="10">
    <source>
        <dbReference type="ARBA" id="ARBA00023049"/>
    </source>
</evidence>
<dbReference type="EMBL" id="AAHK01002462">
    <property type="protein sequence ID" value="EAN82508.1"/>
    <property type="molecule type" value="Genomic_DNA"/>
</dbReference>